<reference evidence="1 2" key="1">
    <citation type="submission" date="2020-03" db="EMBL/GenBank/DDBJ databases">
        <title>Sphingomonas sp. nov., isolated from fish.</title>
        <authorList>
            <person name="Hyun D.-W."/>
            <person name="Bae J.-W."/>
        </authorList>
    </citation>
    <scope>NUCLEOTIDE SEQUENCE [LARGE SCALE GENOMIC DNA]</scope>
    <source>
        <strain evidence="1 2">HDW15B</strain>
    </source>
</reference>
<proteinExistence type="predicted"/>
<accession>A0A6G7YQR6</accession>
<organism evidence="1 2">
    <name type="scientific">Sphingomonas piscis</name>
    <dbReference type="NCBI Taxonomy" id="2714943"/>
    <lineage>
        <taxon>Bacteria</taxon>
        <taxon>Pseudomonadati</taxon>
        <taxon>Pseudomonadota</taxon>
        <taxon>Alphaproteobacteria</taxon>
        <taxon>Sphingomonadales</taxon>
        <taxon>Sphingomonadaceae</taxon>
        <taxon>Sphingomonas</taxon>
    </lineage>
</organism>
<dbReference type="RefSeq" id="WP_166411470.1">
    <property type="nucleotide sequence ID" value="NZ_CP049869.1"/>
</dbReference>
<evidence type="ECO:0000313" key="1">
    <source>
        <dbReference type="EMBL" id="QIK79079.1"/>
    </source>
</evidence>
<dbReference type="EMBL" id="CP049869">
    <property type="protein sequence ID" value="QIK79079.1"/>
    <property type="molecule type" value="Genomic_DNA"/>
</dbReference>
<gene>
    <name evidence="1" type="ORF">G7077_09415</name>
</gene>
<keyword evidence="2" id="KW-1185">Reference proteome</keyword>
<dbReference type="KEGG" id="spii:G7077_09415"/>
<dbReference type="AlphaFoldDB" id="A0A6G7YQR6"/>
<sequence length="61" mass="6851">MTYEDHLYHAERERQCRALAACSTDPEIQRLHAELAELHAERAAAYTPAPVAQIKAFSAVQ</sequence>
<dbReference type="Proteomes" id="UP000503222">
    <property type="component" value="Chromosome"/>
</dbReference>
<name>A0A6G7YQR6_9SPHN</name>
<evidence type="ECO:0000313" key="2">
    <source>
        <dbReference type="Proteomes" id="UP000503222"/>
    </source>
</evidence>
<protein>
    <submittedName>
        <fullName evidence="1">Uncharacterized protein</fullName>
    </submittedName>
</protein>